<feature type="region of interest" description="Disordered" evidence="1">
    <location>
        <begin position="1"/>
        <end position="59"/>
    </location>
</feature>
<gene>
    <name evidence="2" type="ORF">D9753_09585</name>
</gene>
<name>A0A3G2J9Z2_9ACTN</name>
<dbReference type="EMBL" id="CP033073">
    <property type="protein sequence ID" value="AYN39116.1"/>
    <property type="molecule type" value="Genomic_DNA"/>
</dbReference>
<dbReference type="KEGG" id="sdd:D9753_09585"/>
<protein>
    <submittedName>
        <fullName evidence="2">Uncharacterized protein</fullName>
    </submittedName>
</protein>
<accession>A0A3G2J9Z2</accession>
<keyword evidence="3" id="KW-1185">Reference proteome</keyword>
<evidence type="ECO:0000313" key="3">
    <source>
        <dbReference type="Proteomes" id="UP000268329"/>
    </source>
</evidence>
<dbReference type="Proteomes" id="UP000268329">
    <property type="component" value="Chromosome"/>
</dbReference>
<sequence>MAPVASPDLAPFFPSAAEHRRHPRAGSPIRHAGIGSAISDIRNGGMRDTPYGQPSWIQS</sequence>
<organism evidence="2 3">
    <name type="scientific">Streptomyces dangxiongensis</name>
    <dbReference type="NCBI Taxonomy" id="1442032"/>
    <lineage>
        <taxon>Bacteria</taxon>
        <taxon>Bacillati</taxon>
        <taxon>Actinomycetota</taxon>
        <taxon>Actinomycetes</taxon>
        <taxon>Kitasatosporales</taxon>
        <taxon>Streptomycetaceae</taxon>
        <taxon>Streptomyces</taxon>
    </lineage>
</organism>
<dbReference type="AlphaFoldDB" id="A0A3G2J9Z2"/>
<proteinExistence type="predicted"/>
<evidence type="ECO:0000256" key="1">
    <source>
        <dbReference type="SAM" id="MobiDB-lite"/>
    </source>
</evidence>
<reference evidence="2 3" key="1">
    <citation type="submission" date="2018-10" db="EMBL/GenBank/DDBJ databases">
        <title>The genome of Streptomyces dangxiongensis Z022.</title>
        <authorList>
            <person name="Zhang B."/>
        </authorList>
    </citation>
    <scope>NUCLEOTIDE SEQUENCE [LARGE SCALE GENOMIC DNA]</scope>
    <source>
        <strain evidence="2 3">Z022</strain>
    </source>
</reference>
<evidence type="ECO:0000313" key="2">
    <source>
        <dbReference type="EMBL" id="AYN39116.1"/>
    </source>
</evidence>